<reference evidence="1 2" key="1">
    <citation type="submission" date="2018-11" db="EMBL/GenBank/DDBJ databases">
        <title>Genome sequencing and analysis.</title>
        <authorList>
            <person name="Huang Y.-T."/>
        </authorList>
    </citation>
    <scope>NUCLEOTIDE SEQUENCE [LARGE SCALE GENOMIC DNA]</scope>
    <source>
        <strain evidence="1 2">SHIN</strain>
    </source>
</reference>
<evidence type="ECO:0008006" key="3">
    <source>
        <dbReference type="Google" id="ProtNLM"/>
    </source>
</evidence>
<name>A0A7Y3WYX0_9HYPH</name>
<dbReference type="RefSeq" id="WP_025200312.1">
    <property type="nucleotide sequence ID" value="NZ_PKQI01000003.1"/>
</dbReference>
<dbReference type="EMBL" id="PKQI01000003">
    <property type="protein sequence ID" value="NNV22648.1"/>
    <property type="molecule type" value="Genomic_DNA"/>
</dbReference>
<accession>A0A7Y3WYX0</accession>
<comment type="caution">
    <text evidence="1">The sequence shown here is derived from an EMBL/GenBank/DDBJ whole genome shotgun (WGS) entry which is preliminary data.</text>
</comment>
<evidence type="ECO:0000313" key="2">
    <source>
        <dbReference type="Proteomes" id="UP000526233"/>
    </source>
</evidence>
<dbReference type="InterPro" id="IPR008861">
    <property type="entry name" value="GpX-like"/>
</dbReference>
<dbReference type="Proteomes" id="UP000526233">
    <property type="component" value="Unassembled WGS sequence"/>
</dbReference>
<gene>
    <name evidence="1" type="ORF">EHE22_19750</name>
</gene>
<dbReference type="AlphaFoldDB" id="A0A7Y3WYX0"/>
<evidence type="ECO:0000313" key="1">
    <source>
        <dbReference type="EMBL" id="NNV22648.1"/>
    </source>
</evidence>
<protein>
    <recommendedName>
        <fullName evidence="3">Phage Tail Protein X family protein</fullName>
    </recommendedName>
</protein>
<sequence>MSTKLTGDYFDHVTATGDRWDLLAYRYYGDQYKQTVLIEANRDLFLDALAVPPLVLPHGITLKIPVIAEEASNTDLLPPWKRNNPVYGA</sequence>
<proteinExistence type="predicted"/>
<dbReference type="Pfam" id="PF05489">
    <property type="entry name" value="Phage_tail_X"/>
    <property type="match status" value="1"/>
</dbReference>
<organism evidence="1 2">
    <name type="scientific">Brucella pseudogrignonensis</name>
    <dbReference type="NCBI Taxonomy" id="419475"/>
    <lineage>
        <taxon>Bacteria</taxon>
        <taxon>Pseudomonadati</taxon>
        <taxon>Pseudomonadota</taxon>
        <taxon>Alphaproteobacteria</taxon>
        <taxon>Hyphomicrobiales</taxon>
        <taxon>Brucellaceae</taxon>
        <taxon>Brucella/Ochrobactrum group</taxon>
        <taxon>Brucella</taxon>
    </lineage>
</organism>